<gene>
    <name evidence="2" type="ORF">QO010_003816</name>
</gene>
<sequence>MIRWQGRRNRHRSGPSLWAVLLVLFALTGAAAMGAQAVGWTHLTGMAAYIPGLLLLLAVSMQAIVVLRAGFKWLAG</sequence>
<comment type="caution">
    <text evidence="2">The sequence shown here is derived from an EMBL/GenBank/DDBJ whole genome shotgun (WGS) entry which is preliminary data.</text>
</comment>
<reference evidence="2 3" key="1">
    <citation type="submission" date="2023-07" db="EMBL/GenBank/DDBJ databases">
        <title>Genomic Encyclopedia of Type Strains, Phase IV (KMG-IV): sequencing the most valuable type-strain genomes for metagenomic binning, comparative biology and taxonomic classification.</title>
        <authorList>
            <person name="Goeker M."/>
        </authorList>
    </citation>
    <scope>NUCLEOTIDE SEQUENCE [LARGE SCALE GENOMIC DNA]</scope>
    <source>
        <strain evidence="2 3">DSM 18695</strain>
    </source>
</reference>
<organism evidence="2 3">
    <name type="scientific">Caulobacter ginsengisoli</name>
    <dbReference type="NCBI Taxonomy" id="400775"/>
    <lineage>
        <taxon>Bacteria</taxon>
        <taxon>Pseudomonadati</taxon>
        <taxon>Pseudomonadota</taxon>
        <taxon>Alphaproteobacteria</taxon>
        <taxon>Caulobacterales</taxon>
        <taxon>Caulobacteraceae</taxon>
        <taxon>Caulobacter</taxon>
    </lineage>
</organism>
<dbReference type="EMBL" id="JAUSVS010000009">
    <property type="protein sequence ID" value="MDQ0466023.1"/>
    <property type="molecule type" value="Genomic_DNA"/>
</dbReference>
<evidence type="ECO:0000256" key="1">
    <source>
        <dbReference type="SAM" id="Phobius"/>
    </source>
</evidence>
<evidence type="ECO:0000313" key="3">
    <source>
        <dbReference type="Proteomes" id="UP001228905"/>
    </source>
</evidence>
<keyword evidence="1" id="KW-1133">Transmembrane helix</keyword>
<evidence type="ECO:0000313" key="2">
    <source>
        <dbReference type="EMBL" id="MDQ0466023.1"/>
    </source>
</evidence>
<name>A0ABU0IVH6_9CAUL</name>
<keyword evidence="3" id="KW-1185">Reference proteome</keyword>
<dbReference type="Proteomes" id="UP001228905">
    <property type="component" value="Unassembled WGS sequence"/>
</dbReference>
<proteinExistence type="predicted"/>
<protein>
    <submittedName>
        <fullName evidence="2">Uncharacterized protein</fullName>
    </submittedName>
</protein>
<accession>A0ABU0IVH6</accession>
<keyword evidence="1" id="KW-0812">Transmembrane</keyword>
<feature type="transmembrane region" description="Helical" evidence="1">
    <location>
        <begin position="47"/>
        <end position="71"/>
    </location>
</feature>
<keyword evidence="1" id="KW-0472">Membrane</keyword>
<dbReference type="RefSeq" id="WP_307351817.1">
    <property type="nucleotide sequence ID" value="NZ_JAUSVS010000009.1"/>
</dbReference>